<feature type="domain" description="Pentatricopeptide repeat-containing protein-mitochondrial" evidence="4">
    <location>
        <begin position="425"/>
        <end position="523"/>
    </location>
</feature>
<dbReference type="InterPro" id="IPR002885">
    <property type="entry name" value="PPR_rpt"/>
</dbReference>
<dbReference type="PROSITE" id="PS51375">
    <property type="entry name" value="PPR"/>
    <property type="match status" value="1"/>
</dbReference>
<dbReference type="InterPro" id="IPR011990">
    <property type="entry name" value="TPR-like_helical_dom_sf"/>
</dbReference>
<evidence type="ECO:0000256" key="3">
    <source>
        <dbReference type="SAM" id="MobiDB-lite"/>
    </source>
</evidence>
<dbReference type="Proteomes" id="UP000708148">
    <property type="component" value="Unassembled WGS sequence"/>
</dbReference>
<feature type="compositionally biased region" description="Basic and acidic residues" evidence="3">
    <location>
        <begin position="340"/>
        <end position="353"/>
    </location>
</feature>
<dbReference type="NCBIfam" id="TIGR00756">
    <property type="entry name" value="PPR"/>
    <property type="match status" value="1"/>
</dbReference>
<reference evidence="5" key="1">
    <citation type="submission" date="2020-12" db="EMBL/GenBank/DDBJ databases">
        <authorList>
            <person name="Iha C."/>
        </authorList>
    </citation>
    <scope>NUCLEOTIDE SEQUENCE</scope>
</reference>
<protein>
    <recommendedName>
        <fullName evidence="4">Pentatricopeptide repeat-containing protein-mitochondrial domain-containing protein</fullName>
    </recommendedName>
</protein>
<dbReference type="OrthoDB" id="513474at2759"/>
<feature type="compositionally biased region" description="Polar residues" evidence="3">
    <location>
        <begin position="682"/>
        <end position="694"/>
    </location>
</feature>
<accession>A0A8S1JAL9</accession>
<gene>
    <name evidence="5" type="ORF">OSTQU699_LOCUS9446</name>
</gene>
<evidence type="ECO:0000256" key="2">
    <source>
        <dbReference type="PROSITE-ProRule" id="PRU00708"/>
    </source>
</evidence>
<keyword evidence="1" id="KW-0677">Repeat</keyword>
<feature type="non-terminal residue" evidence="5">
    <location>
        <position position="840"/>
    </location>
</feature>
<evidence type="ECO:0000256" key="1">
    <source>
        <dbReference type="ARBA" id="ARBA00022737"/>
    </source>
</evidence>
<dbReference type="PANTHER" id="PTHR47205">
    <property type="entry name" value="OS07G0599000 PROTEIN"/>
    <property type="match status" value="1"/>
</dbReference>
<dbReference type="AlphaFoldDB" id="A0A8S1JAL9"/>
<dbReference type="InterPro" id="IPR057027">
    <property type="entry name" value="TPR_mt"/>
</dbReference>
<feature type="compositionally biased region" description="Gly residues" evidence="3">
    <location>
        <begin position="718"/>
        <end position="734"/>
    </location>
</feature>
<comment type="caution">
    <text evidence="5">The sequence shown here is derived from an EMBL/GenBank/DDBJ whole genome shotgun (WGS) entry which is preliminary data.</text>
</comment>
<evidence type="ECO:0000259" key="4">
    <source>
        <dbReference type="Pfam" id="PF23276"/>
    </source>
</evidence>
<sequence length="840" mass="92377">AFVAGRGPENPPRPSPRQYPLGYGGRQIPRPRTGQPRRLSQQVMKLQQDMFMLMRSEKFKEGVELFEAFVNEGFKAGAEMNLPKGQVPNNRLPGTFQFLQYIQCLQRTQRFAATSIEHALTLMKQLRVMPDARHYMEYLTGLRKLGMHRKAAAVIETEMLKNSVVPSISCYEQVIFACLTARDIERSSRLLDAAFKGGSRWKIKDQNRAQSLYTRVVSFVSSLKRIANAMEFMRQMMDLQLKIPIHLYVDVIMNAAEVNDFAVVEQLLTELSHKRTYVVWEGKPVRIPVRVDEGVLLQALNCGARMGQPMLADLAWDMLQTSLKCPLYHDIAAPTIKNHEDDMTDQESLKIDSKSATGVRTDGEEGGESDDVQEEDDGRDDEQEGDDGLEVVDIRHTVPGSQQHLDDWQDIFSGMLLDHPPLIASFHAYIEAQAKAGNIEKAFVAIRRLEECHPANTEALSPAQGLCMVADELAKDSSVIDQARSVLEKWKESGEKLTVAMMDAIVAACSRMSDANSAFKSFEAYESLGLKHRTESYNSLMEVCARQRQVDVIMKLLQEMANEDVQPNVDTYTQIIEGYISNGDTIGIANTLTITRNEGFAPTLRVLEKAMACAERQKDPDLQQLIRKELMAAGHRFGIQQRPFPFRGRGGRQGGRRGGGRGRYGASLESTGTDASEDGEDSPSTSAPGVTHLSSADGGESERMAQFGGKGRARFRGGYRGGRGSYRGGYQGGERGFTPRKIQLGYSETDMAGTGYMDSGVDSAVSPANASMGQEELQLGIAAAETPVPAPNVEQPVPELQVERSAPGADVESPIQESDLASPPAESDVAQAGPGTGAPV</sequence>
<dbReference type="Gene3D" id="1.25.40.10">
    <property type="entry name" value="Tetratricopeptide repeat domain"/>
    <property type="match status" value="2"/>
</dbReference>
<evidence type="ECO:0000313" key="6">
    <source>
        <dbReference type="Proteomes" id="UP000708148"/>
    </source>
</evidence>
<feature type="compositionally biased region" description="Acidic residues" evidence="3">
    <location>
        <begin position="364"/>
        <end position="386"/>
    </location>
</feature>
<dbReference type="Pfam" id="PF23276">
    <property type="entry name" value="TPR_24"/>
    <property type="match status" value="1"/>
</dbReference>
<feature type="region of interest" description="Disordered" evidence="3">
    <location>
        <begin position="640"/>
        <end position="734"/>
    </location>
</feature>
<name>A0A8S1JAL9_9CHLO</name>
<feature type="region of interest" description="Disordered" evidence="3">
    <location>
        <begin position="340"/>
        <end position="386"/>
    </location>
</feature>
<proteinExistence type="predicted"/>
<dbReference type="PANTHER" id="PTHR47205:SF1">
    <property type="entry name" value="OS07G0599000 PROTEIN"/>
    <property type="match status" value="1"/>
</dbReference>
<dbReference type="InterPro" id="IPR044605">
    <property type="entry name" value="At1g26460-like"/>
</dbReference>
<evidence type="ECO:0000313" key="5">
    <source>
        <dbReference type="EMBL" id="CAD7704089.1"/>
    </source>
</evidence>
<feature type="region of interest" description="Disordered" evidence="3">
    <location>
        <begin position="787"/>
        <end position="840"/>
    </location>
</feature>
<feature type="region of interest" description="Disordered" evidence="3">
    <location>
        <begin position="1"/>
        <end position="39"/>
    </location>
</feature>
<feature type="repeat" description="PPR" evidence="2">
    <location>
        <begin position="533"/>
        <end position="567"/>
    </location>
</feature>
<keyword evidence="6" id="KW-1185">Reference proteome</keyword>
<dbReference type="Pfam" id="PF13041">
    <property type="entry name" value="PPR_2"/>
    <property type="match status" value="1"/>
</dbReference>
<organism evidence="5 6">
    <name type="scientific">Ostreobium quekettii</name>
    <dbReference type="NCBI Taxonomy" id="121088"/>
    <lineage>
        <taxon>Eukaryota</taxon>
        <taxon>Viridiplantae</taxon>
        <taxon>Chlorophyta</taxon>
        <taxon>core chlorophytes</taxon>
        <taxon>Ulvophyceae</taxon>
        <taxon>TCBD clade</taxon>
        <taxon>Bryopsidales</taxon>
        <taxon>Ostreobineae</taxon>
        <taxon>Ostreobiaceae</taxon>
        <taxon>Ostreobium</taxon>
    </lineage>
</organism>
<dbReference type="EMBL" id="CAJHUC010002627">
    <property type="protein sequence ID" value="CAD7704089.1"/>
    <property type="molecule type" value="Genomic_DNA"/>
</dbReference>